<dbReference type="GO" id="GO:0016491">
    <property type="term" value="F:oxidoreductase activity"/>
    <property type="evidence" value="ECO:0007669"/>
    <property type="project" value="InterPro"/>
</dbReference>
<dbReference type="RefSeq" id="WP_184980859.1">
    <property type="nucleotide sequence ID" value="NZ_JACHNE010000001.1"/>
</dbReference>
<dbReference type="EMBL" id="JACHNE010000001">
    <property type="protein sequence ID" value="MBB5792936.1"/>
    <property type="molecule type" value="Genomic_DNA"/>
</dbReference>
<reference evidence="1 2" key="1">
    <citation type="submission" date="2020-08" db="EMBL/GenBank/DDBJ databases">
        <title>Sequencing the genomes of 1000 actinobacteria strains.</title>
        <authorList>
            <person name="Klenk H.-P."/>
        </authorList>
    </citation>
    <scope>NUCLEOTIDE SEQUENCE [LARGE SCALE GENOMIC DNA]</scope>
    <source>
        <strain evidence="1 2">DSM 40084</strain>
    </source>
</reference>
<gene>
    <name evidence="1" type="ORF">HDA41_000900</name>
</gene>
<dbReference type="Gene3D" id="1.10.620.20">
    <property type="entry name" value="Ribonucleotide Reductase, subunit A"/>
    <property type="match status" value="1"/>
</dbReference>
<name>A0A7W9H095_9ACTN</name>
<dbReference type="InterPro" id="IPR025859">
    <property type="entry name" value="AurF/CmlI"/>
</dbReference>
<comment type="caution">
    <text evidence="1">The sequence shown here is derived from an EMBL/GenBank/DDBJ whole genome shotgun (WGS) entry which is preliminary data.</text>
</comment>
<dbReference type="InterPro" id="IPR009078">
    <property type="entry name" value="Ferritin-like_SF"/>
</dbReference>
<evidence type="ECO:0008006" key="3">
    <source>
        <dbReference type="Google" id="ProtNLM"/>
    </source>
</evidence>
<sequence length="347" mass="38880">MYLRAFQEQMLQGPATARLRIGEYTSYFERWDALASVRRRPRREVETDPIGLYFPPEMHPVVLHPIVAGRGESVVKGLLLQRLYDYLEFTTELENLAVIPVATKISRGRSGLILPERMRADAHKIVTDEAWHAQFSYDFAQQVVAATGCPKLGAEEAVAPAFLPRLDELREQLPHEVRGVESLLFAIVSETLISGILSDIPRDDRLPQSVREVVHDHAEDEGRHHVYFRSVLRHLWPALTVRERRAVGPLIPAAINAFLEPDYIRTAQHLSGIGLTSEEIDQVITESWPLNELRQSIADAASQLTRYFVEAGALDDAQTLTSFGEAGLLVNAREPAEPSNAPKELAS</sequence>
<protein>
    <recommendedName>
        <fullName evidence="3">N-oxidase</fullName>
    </recommendedName>
</protein>
<proteinExistence type="predicted"/>
<dbReference type="SUPFAM" id="SSF47240">
    <property type="entry name" value="Ferritin-like"/>
    <property type="match status" value="1"/>
</dbReference>
<dbReference type="Proteomes" id="UP000590647">
    <property type="component" value="Unassembled WGS sequence"/>
</dbReference>
<dbReference type="InterPro" id="IPR012348">
    <property type="entry name" value="RNR-like"/>
</dbReference>
<dbReference type="AlphaFoldDB" id="A0A7W9H095"/>
<organism evidence="1 2">
    <name type="scientific">Streptomyces caelestis</name>
    <dbReference type="NCBI Taxonomy" id="36816"/>
    <lineage>
        <taxon>Bacteria</taxon>
        <taxon>Bacillati</taxon>
        <taxon>Actinomycetota</taxon>
        <taxon>Actinomycetes</taxon>
        <taxon>Kitasatosporales</taxon>
        <taxon>Streptomycetaceae</taxon>
        <taxon>Streptomyces</taxon>
    </lineage>
</organism>
<evidence type="ECO:0000313" key="1">
    <source>
        <dbReference type="EMBL" id="MBB5792936.1"/>
    </source>
</evidence>
<accession>A0A7W9H095</accession>
<dbReference type="Pfam" id="PF11583">
    <property type="entry name" value="AurF"/>
    <property type="match status" value="1"/>
</dbReference>
<keyword evidence="2" id="KW-1185">Reference proteome</keyword>
<evidence type="ECO:0000313" key="2">
    <source>
        <dbReference type="Proteomes" id="UP000590647"/>
    </source>
</evidence>